<keyword evidence="2 4" id="KW-0547">Nucleotide-binding</keyword>
<dbReference type="SUPFAM" id="SSF100950">
    <property type="entry name" value="NagB/RpiA/CoA transferase-like"/>
    <property type="match status" value="1"/>
</dbReference>
<keyword evidence="5" id="KW-0460">Magnesium</keyword>
<dbReference type="GO" id="GO:0030272">
    <property type="term" value="F:5-formyltetrahydrofolate cyclo-ligase activity"/>
    <property type="evidence" value="ECO:0007669"/>
    <property type="project" value="UniProtKB-EC"/>
</dbReference>
<dbReference type="InterPro" id="IPR037171">
    <property type="entry name" value="NagB/RpiA_transferase-like"/>
</dbReference>
<accession>A0A2N3VCX2</accession>
<comment type="caution">
    <text evidence="6">The sequence shown here is derived from an EMBL/GenBank/DDBJ whole genome shotgun (WGS) entry which is preliminary data.</text>
</comment>
<keyword evidence="3 4" id="KW-0067">ATP-binding</keyword>
<dbReference type="Proteomes" id="UP000233766">
    <property type="component" value="Unassembled WGS sequence"/>
</dbReference>
<keyword evidence="5" id="KW-0479">Metal-binding</keyword>
<dbReference type="EC" id="6.3.3.2" evidence="5"/>
<comment type="similarity">
    <text evidence="1 5">Belongs to the 5-formyltetrahydrofolate cyclo-ligase family.</text>
</comment>
<dbReference type="GO" id="GO:0035999">
    <property type="term" value="P:tetrahydrofolate interconversion"/>
    <property type="evidence" value="ECO:0007669"/>
    <property type="project" value="TreeGrafter"/>
</dbReference>
<feature type="binding site" evidence="4">
    <location>
        <begin position="13"/>
        <end position="17"/>
    </location>
    <ligand>
        <name>ATP</name>
        <dbReference type="ChEBI" id="CHEBI:30616"/>
    </ligand>
</feature>
<dbReference type="NCBIfam" id="TIGR02727">
    <property type="entry name" value="MTHFS_bact"/>
    <property type="match status" value="1"/>
</dbReference>
<dbReference type="GO" id="GO:0046872">
    <property type="term" value="F:metal ion binding"/>
    <property type="evidence" value="ECO:0007669"/>
    <property type="project" value="UniProtKB-KW"/>
</dbReference>
<dbReference type="Pfam" id="PF01812">
    <property type="entry name" value="5-FTHF_cyc-lig"/>
    <property type="match status" value="1"/>
</dbReference>
<evidence type="ECO:0000313" key="6">
    <source>
        <dbReference type="EMBL" id="PKV79470.1"/>
    </source>
</evidence>
<reference evidence="6 7" key="1">
    <citation type="submission" date="2017-12" db="EMBL/GenBank/DDBJ databases">
        <title>Sequencing the genomes of 1000 Actinobacteria strains.</title>
        <authorList>
            <person name="Klenk H.-P."/>
        </authorList>
    </citation>
    <scope>NUCLEOTIDE SEQUENCE [LARGE SCALE GENOMIC DNA]</scope>
    <source>
        <strain evidence="6 7">DSM 44489</strain>
    </source>
</reference>
<dbReference type="Gene3D" id="3.40.50.10420">
    <property type="entry name" value="NagB/RpiA/CoA transferase-like"/>
    <property type="match status" value="1"/>
</dbReference>
<feature type="binding site" evidence="4">
    <location>
        <position position="62"/>
    </location>
    <ligand>
        <name>substrate</name>
    </ligand>
</feature>
<dbReference type="InterPro" id="IPR002698">
    <property type="entry name" value="FTHF_cligase"/>
</dbReference>
<dbReference type="GO" id="GO:0009396">
    <property type="term" value="P:folic acid-containing compound biosynthetic process"/>
    <property type="evidence" value="ECO:0007669"/>
    <property type="project" value="TreeGrafter"/>
</dbReference>
<dbReference type="PANTHER" id="PTHR23407:SF1">
    <property type="entry name" value="5-FORMYLTETRAHYDROFOLATE CYCLO-LIGASE"/>
    <property type="match status" value="1"/>
</dbReference>
<organism evidence="6 7">
    <name type="scientific">Nocardia fluminea</name>
    <dbReference type="NCBI Taxonomy" id="134984"/>
    <lineage>
        <taxon>Bacteria</taxon>
        <taxon>Bacillati</taxon>
        <taxon>Actinomycetota</taxon>
        <taxon>Actinomycetes</taxon>
        <taxon>Mycobacteriales</taxon>
        <taxon>Nocardiaceae</taxon>
        <taxon>Nocardia</taxon>
    </lineage>
</organism>
<comment type="cofactor">
    <cofactor evidence="5">
        <name>Mg(2+)</name>
        <dbReference type="ChEBI" id="CHEBI:18420"/>
    </cofactor>
</comment>
<evidence type="ECO:0000256" key="1">
    <source>
        <dbReference type="ARBA" id="ARBA00010638"/>
    </source>
</evidence>
<name>A0A2N3VCX2_9NOCA</name>
<proteinExistence type="inferred from homology"/>
<comment type="catalytic activity">
    <reaction evidence="5">
        <text>(6S)-5-formyl-5,6,7,8-tetrahydrofolate + ATP = (6R)-5,10-methenyltetrahydrofolate + ADP + phosphate</text>
        <dbReference type="Rhea" id="RHEA:10488"/>
        <dbReference type="ChEBI" id="CHEBI:30616"/>
        <dbReference type="ChEBI" id="CHEBI:43474"/>
        <dbReference type="ChEBI" id="CHEBI:57455"/>
        <dbReference type="ChEBI" id="CHEBI:57457"/>
        <dbReference type="ChEBI" id="CHEBI:456216"/>
        <dbReference type="EC" id="6.3.3.2"/>
    </reaction>
</comment>
<evidence type="ECO:0000313" key="7">
    <source>
        <dbReference type="Proteomes" id="UP000233766"/>
    </source>
</evidence>
<dbReference type="OrthoDB" id="3242798at2"/>
<dbReference type="AlphaFoldDB" id="A0A2N3VCX2"/>
<gene>
    <name evidence="6" type="ORF">ATK86_3863</name>
</gene>
<feature type="binding site" evidence="4">
    <location>
        <begin position="140"/>
        <end position="148"/>
    </location>
    <ligand>
        <name>ATP</name>
        <dbReference type="ChEBI" id="CHEBI:30616"/>
    </ligand>
</feature>
<evidence type="ECO:0000256" key="3">
    <source>
        <dbReference type="ARBA" id="ARBA00022840"/>
    </source>
</evidence>
<keyword evidence="7" id="KW-1185">Reference proteome</keyword>
<dbReference type="PIRSF" id="PIRSF006806">
    <property type="entry name" value="FTHF_cligase"/>
    <property type="match status" value="1"/>
</dbReference>
<feature type="binding site" evidence="4">
    <location>
        <position position="57"/>
    </location>
    <ligand>
        <name>substrate</name>
    </ligand>
</feature>
<keyword evidence="6" id="KW-0436">Ligase</keyword>
<sequence>MVVAVDMPGERTKYAWRGEILATRAQVDIAEHAVDAAALAASAAGLAGSGDIVCAYVPVRGEPGDLRMLDALRERGATVLLPVTGEPGPLSWARYEGADSLRKARYGLLEPATETLPPAVVGDATTILVPALAVDRRGVRLGRGAGYYDRTLGAARADVRLVAVVRDDELVDRLPEEPHDRRMGWVLTPGGGLEQLGRDLPVSAE</sequence>
<evidence type="ECO:0000256" key="4">
    <source>
        <dbReference type="PIRSR" id="PIRSR006806-1"/>
    </source>
</evidence>
<evidence type="ECO:0000256" key="2">
    <source>
        <dbReference type="ARBA" id="ARBA00022741"/>
    </source>
</evidence>
<dbReference type="EMBL" id="PJMW01000002">
    <property type="protein sequence ID" value="PKV79470.1"/>
    <property type="molecule type" value="Genomic_DNA"/>
</dbReference>
<dbReference type="InterPro" id="IPR024185">
    <property type="entry name" value="FTHF_cligase-like_sf"/>
</dbReference>
<evidence type="ECO:0000256" key="5">
    <source>
        <dbReference type="RuleBase" id="RU361279"/>
    </source>
</evidence>
<protein>
    <recommendedName>
        <fullName evidence="5">5-formyltetrahydrofolate cyclo-ligase</fullName>
        <ecNumber evidence="5">6.3.3.2</ecNumber>
    </recommendedName>
</protein>
<dbReference type="PANTHER" id="PTHR23407">
    <property type="entry name" value="ATPASE INHIBITOR/5-FORMYLTETRAHYDROFOLATE CYCLO-LIGASE"/>
    <property type="match status" value="1"/>
</dbReference>
<dbReference type="GO" id="GO:0005524">
    <property type="term" value="F:ATP binding"/>
    <property type="evidence" value="ECO:0007669"/>
    <property type="project" value="UniProtKB-KW"/>
</dbReference>